<dbReference type="Gene3D" id="1.10.287.500">
    <property type="entry name" value="Helix hairpin bin"/>
    <property type="match status" value="1"/>
</dbReference>
<feature type="region of interest" description="Disordered" evidence="2">
    <location>
        <begin position="435"/>
        <end position="457"/>
    </location>
</feature>
<dbReference type="SUPFAM" id="SSF75708">
    <property type="entry name" value="Chemotaxis phosphatase CheZ"/>
    <property type="match status" value="1"/>
</dbReference>
<accession>A0A2C9D7F7</accession>
<dbReference type="EMBL" id="LT960614">
    <property type="protein sequence ID" value="SON56264.1"/>
    <property type="molecule type" value="Genomic_DNA"/>
</dbReference>
<dbReference type="AlphaFoldDB" id="A0A2C9D7F7"/>
<evidence type="ECO:0000313" key="4">
    <source>
        <dbReference type="Proteomes" id="UP000223606"/>
    </source>
</evidence>
<evidence type="ECO:0000313" key="3">
    <source>
        <dbReference type="EMBL" id="SON56264.1"/>
    </source>
</evidence>
<sequence>MTQSQVPSPLREQDYEAIENAVMETERGRWFLAEYTRRHRAADTVMVMDAVQRLEKLLHRERRPDIDRIRLDIGEMKDAIERTKAEIAEIKFEGPDGSRFNQASDELDAIVSQTENATSEILEAAEKIQEIAWTMREAKIEPEICDAIELLTTTIYTSCSFQDLTGQRTHKVVHVLRYLESRIDAMIQIWGLDDSEARAAGGSAKPANPMDTRPDAHLLNGPQLEGQGVAQTDVDDLMAFDAASMADEISFDAIASDDDAGDEPADHGFGADDAAAMADEISFDAIGSDDEAGDELSGQDFGADDAAAMADEISFDAIGSDDETEDELSGQDFGADDAAAMADEISFDAIGSDDETGDELPDQDMGEDDAAAMVDETGFDAIAASDDGEDGANPDIAEDDGSVDPEGHLDEAIFAMEDEVQPDDTDEDLAAFIADGRSDVKSPSDATEKGAEDALKALSPKERMALFA</sequence>
<organism evidence="3 4">
    <name type="scientific">Hartmannibacter diazotrophicus</name>
    <dbReference type="NCBI Taxonomy" id="1482074"/>
    <lineage>
        <taxon>Bacteria</taxon>
        <taxon>Pseudomonadati</taxon>
        <taxon>Pseudomonadota</taxon>
        <taxon>Alphaproteobacteria</taxon>
        <taxon>Hyphomicrobiales</taxon>
        <taxon>Pleomorphomonadaceae</taxon>
        <taxon>Hartmannibacter</taxon>
    </lineage>
</organism>
<name>A0A2C9D7F7_9HYPH</name>
<dbReference type="RefSeq" id="WP_157775628.1">
    <property type="nucleotide sequence ID" value="NZ_LT960614.1"/>
</dbReference>
<reference evidence="4" key="1">
    <citation type="submission" date="2017-09" db="EMBL/GenBank/DDBJ databases">
        <title>Genome sequence of Nannocystis excedens DSM 71.</title>
        <authorList>
            <person name="Blom J."/>
        </authorList>
    </citation>
    <scope>NUCLEOTIDE SEQUENCE [LARGE SCALE GENOMIC DNA]</scope>
    <source>
        <strain evidence="4">type strain: E19</strain>
    </source>
</reference>
<feature type="compositionally biased region" description="Acidic residues" evidence="2">
    <location>
        <begin position="320"/>
        <end position="329"/>
    </location>
</feature>
<feature type="compositionally biased region" description="Acidic residues" evidence="2">
    <location>
        <begin position="386"/>
        <end position="403"/>
    </location>
</feature>
<proteinExistence type="predicted"/>
<evidence type="ECO:0000256" key="1">
    <source>
        <dbReference type="SAM" id="Coils"/>
    </source>
</evidence>
<dbReference type="OrthoDB" id="7269965at2"/>
<keyword evidence="4" id="KW-1185">Reference proteome</keyword>
<dbReference type="KEGG" id="hdi:HDIA_2723"/>
<keyword evidence="1" id="KW-0175">Coiled coil</keyword>
<feature type="compositionally biased region" description="Basic and acidic residues" evidence="2">
    <location>
        <begin position="436"/>
        <end position="457"/>
    </location>
</feature>
<feature type="region of interest" description="Disordered" evidence="2">
    <location>
        <begin position="382"/>
        <end position="408"/>
    </location>
</feature>
<protein>
    <submittedName>
        <fullName evidence="3">Chemotaxis regulator CheZ</fullName>
    </submittedName>
</protein>
<evidence type="ECO:0000256" key="2">
    <source>
        <dbReference type="SAM" id="MobiDB-lite"/>
    </source>
</evidence>
<dbReference type="Proteomes" id="UP000223606">
    <property type="component" value="Chromosome 1"/>
</dbReference>
<feature type="region of interest" description="Disordered" evidence="2">
    <location>
        <begin position="320"/>
        <end position="366"/>
    </location>
</feature>
<feature type="compositionally biased region" description="Acidic residues" evidence="2">
    <location>
        <begin position="351"/>
        <end position="366"/>
    </location>
</feature>
<feature type="coiled-coil region" evidence="1">
    <location>
        <begin position="66"/>
        <end position="93"/>
    </location>
</feature>
<gene>
    <name evidence="3" type="ORF">HDIA_2723</name>
</gene>